<evidence type="ECO:0000313" key="2">
    <source>
        <dbReference type="EMBL" id="EDM06554.1"/>
    </source>
</evidence>
<feature type="region of interest" description="Disordered" evidence="1">
    <location>
        <begin position="39"/>
        <end position="64"/>
    </location>
</feature>
<accession>A6HKJ9</accession>
<evidence type="ECO:0000313" key="3">
    <source>
        <dbReference type="Proteomes" id="UP000234681"/>
    </source>
</evidence>
<feature type="compositionally biased region" description="Low complexity" evidence="1">
    <location>
        <begin position="55"/>
        <end position="64"/>
    </location>
</feature>
<protein>
    <submittedName>
        <fullName evidence="2">RCG35266</fullName>
    </submittedName>
</protein>
<gene>
    <name evidence="2" type="ORF">rCG_35266</name>
</gene>
<sequence>MSAAENGQYWVWPPVPCLSGKAWEVESGITSRLLRNLPATGEKPLSDCGPATDLAGGSASSVSAGPVREKIYERGV</sequence>
<proteinExistence type="predicted"/>
<reference evidence="2 3" key="1">
    <citation type="submission" date="2005-07" db="EMBL/GenBank/DDBJ databases">
        <authorList>
            <person name="Mural R.J."/>
            <person name="Li P.W."/>
            <person name="Adams M.D."/>
            <person name="Amanatides P.G."/>
            <person name="Baden-Tillson H."/>
            <person name="Barnstead M."/>
            <person name="Chin S.H."/>
            <person name="Dew I."/>
            <person name="Evans C.A."/>
            <person name="Ferriera S."/>
            <person name="Flanigan M."/>
            <person name="Fosler C."/>
            <person name="Glodek A."/>
            <person name="Gu Z."/>
            <person name="Holt R.A."/>
            <person name="Jennings D."/>
            <person name="Kraft C.L."/>
            <person name="Lu F."/>
            <person name="Nguyen T."/>
            <person name="Nusskern D.R."/>
            <person name="Pfannkoch C.M."/>
            <person name="Sitter C."/>
            <person name="Sutton G.G."/>
            <person name="Venter J.C."/>
            <person name="Wang Z."/>
            <person name="Woodage T."/>
            <person name="Zheng X.H."/>
            <person name="Zhong F."/>
        </authorList>
    </citation>
    <scope>NUCLEOTIDE SEQUENCE [LARGE SCALE GENOMIC DNA]</scope>
    <source>
        <strain>BN</strain>
        <strain evidence="3">Sprague-Dawley</strain>
    </source>
</reference>
<name>A6HKJ9_RAT</name>
<evidence type="ECO:0000256" key="1">
    <source>
        <dbReference type="SAM" id="MobiDB-lite"/>
    </source>
</evidence>
<dbReference type="AlphaFoldDB" id="A6HKJ9"/>
<organism evidence="2 3">
    <name type="scientific">Rattus norvegicus</name>
    <name type="common">Rat</name>
    <dbReference type="NCBI Taxonomy" id="10116"/>
    <lineage>
        <taxon>Eukaryota</taxon>
        <taxon>Metazoa</taxon>
        <taxon>Chordata</taxon>
        <taxon>Craniata</taxon>
        <taxon>Vertebrata</taxon>
        <taxon>Euteleostomi</taxon>
        <taxon>Mammalia</taxon>
        <taxon>Eutheria</taxon>
        <taxon>Euarchontoglires</taxon>
        <taxon>Glires</taxon>
        <taxon>Rodentia</taxon>
        <taxon>Myomorpha</taxon>
        <taxon>Muroidea</taxon>
        <taxon>Muridae</taxon>
        <taxon>Murinae</taxon>
        <taxon>Rattus</taxon>
    </lineage>
</organism>
<dbReference type="Proteomes" id="UP000234681">
    <property type="component" value="Chromosome 10"/>
</dbReference>
<dbReference type="EMBL" id="CH473948">
    <property type="protein sequence ID" value="EDM06554.1"/>
    <property type="molecule type" value="Genomic_DNA"/>
</dbReference>